<reference evidence="2 3" key="1">
    <citation type="journal article" date="2024" name="J Genomics">
        <title>Draft genome sequencing and assembly of Favolaschia claudopus CIRM-BRFM 2984 isolated from oak limbs.</title>
        <authorList>
            <person name="Navarro D."/>
            <person name="Drula E."/>
            <person name="Chaduli D."/>
            <person name="Cazenave R."/>
            <person name="Ahrendt S."/>
            <person name="Wang J."/>
            <person name="Lipzen A."/>
            <person name="Daum C."/>
            <person name="Barry K."/>
            <person name="Grigoriev I.V."/>
            <person name="Favel A."/>
            <person name="Rosso M.N."/>
            <person name="Martin F."/>
        </authorList>
    </citation>
    <scope>NUCLEOTIDE SEQUENCE [LARGE SCALE GENOMIC DNA]</scope>
    <source>
        <strain evidence="2 3">CIRM-BRFM 2984</strain>
    </source>
</reference>
<name>A0AAV9Z5N3_9AGAR</name>
<accession>A0AAV9Z5N3</accession>
<feature type="region of interest" description="Disordered" evidence="1">
    <location>
        <begin position="1"/>
        <end position="39"/>
    </location>
</feature>
<sequence length="190" mass="20947">MPENFRSENDTGGQICLSRRHEPPVTEVKIPSRKKENPQVQLHAAQKLFIHDIEIYIEPKGIRRHLGPGDGTRVSLARNTPALETKVRSQGFSPYPELPLPSHSPTPASSASEIHSDAPLIPRPTSPSASPTSPYTPYLPGFPSPSDPRLLPLPHSSPTDHQPLHPQLRRIENLDHQHRAPIPNSQTAGT</sequence>
<feature type="region of interest" description="Disordered" evidence="1">
    <location>
        <begin position="80"/>
        <end position="190"/>
    </location>
</feature>
<organism evidence="2 3">
    <name type="scientific">Favolaschia claudopus</name>
    <dbReference type="NCBI Taxonomy" id="2862362"/>
    <lineage>
        <taxon>Eukaryota</taxon>
        <taxon>Fungi</taxon>
        <taxon>Dikarya</taxon>
        <taxon>Basidiomycota</taxon>
        <taxon>Agaricomycotina</taxon>
        <taxon>Agaricomycetes</taxon>
        <taxon>Agaricomycetidae</taxon>
        <taxon>Agaricales</taxon>
        <taxon>Marasmiineae</taxon>
        <taxon>Mycenaceae</taxon>
        <taxon>Favolaschia</taxon>
    </lineage>
</organism>
<evidence type="ECO:0000313" key="2">
    <source>
        <dbReference type="EMBL" id="KAK6971723.1"/>
    </source>
</evidence>
<proteinExistence type="predicted"/>
<evidence type="ECO:0000313" key="3">
    <source>
        <dbReference type="Proteomes" id="UP001362999"/>
    </source>
</evidence>
<dbReference type="AlphaFoldDB" id="A0AAV9Z5N3"/>
<comment type="caution">
    <text evidence="2">The sequence shown here is derived from an EMBL/GenBank/DDBJ whole genome shotgun (WGS) entry which is preliminary data.</text>
</comment>
<dbReference type="Proteomes" id="UP001362999">
    <property type="component" value="Unassembled WGS sequence"/>
</dbReference>
<dbReference type="EMBL" id="JAWWNJ010000205">
    <property type="protein sequence ID" value="KAK6971723.1"/>
    <property type="molecule type" value="Genomic_DNA"/>
</dbReference>
<gene>
    <name evidence="2" type="ORF">R3P38DRAFT_3241813</name>
</gene>
<feature type="compositionally biased region" description="Basic and acidic residues" evidence="1">
    <location>
        <begin position="169"/>
        <end position="178"/>
    </location>
</feature>
<feature type="compositionally biased region" description="Low complexity" evidence="1">
    <location>
        <begin position="147"/>
        <end position="157"/>
    </location>
</feature>
<feature type="compositionally biased region" description="Low complexity" evidence="1">
    <location>
        <begin position="126"/>
        <end position="139"/>
    </location>
</feature>
<protein>
    <submittedName>
        <fullName evidence="2">Uncharacterized protein</fullName>
    </submittedName>
</protein>
<keyword evidence="3" id="KW-1185">Reference proteome</keyword>
<evidence type="ECO:0000256" key="1">
    <source>
        <dbReference type="SAM" id="MobiDB-lite"/>
    </source>
</evidence>